<evidence type="ECO:0000313" key="3">
    <source>
        <dbReference type="EMBL" id="OGG19956.1"/>
    </source>
</evidence>
<evidence type="ECO:0000313" key="4">
    <source>
        <dbReference type="Proteomes" id="UP000177092"/>
    </source>
</evidence>
<protein>
    <recommendedName>
        <fullName evidence="2">GIY-YIG domain-containing protein</fullName>
    </recommendedName>
</protein>
<dbReference type="Gene3D" id="3.40.1440.10">
    <property type="entry name" value="GIY-YIG endonuclease"/>
    <property type="match status" value="1"/>
</dbReference>
<proteinExistence type="inferred from homology"/>
<dbReference type="PROSITE" id="PS50164">
    <property type="entry name" value="GIY_YIG"/>
    <property type="match status" value="1"/>
</dbReference>
<comment type="caution">
    <text evidence="3">The sequence shown here is derived from an EMBL/GenBank/DDBJ whole genome shotgun (WGS) entry which is preliminary data.</text>
</comment>
<dbReference type="Proteomes" id="UP000177092">
    <property type="component" value="Unassembled WGS sequence"/>
</dbReference>
<dbReference type="AlphaFoldDB" id="A0A1F6A5U5"/>
<dbReference type="PANTHER" id="PTHR34477">
    <property type="entry name" value="UPF0213 PROTEIN YHBQ"/>
    <property type="match status" value="1"/>
</dbReference>
<evidence type="ECO:0000256" key="1">
    <source>
        <dbReference type="ARBA" id="ARBA00007435"/>
    </source>
</evidence>
<dbReference type="Pfam" id="PF01541">
    <property type="entry name" value="GIY-YIG"/>
    <property type="match status" value="1"/>
</dbReference>
<organism evidence="3 4">
    <name type="scientific">Candidatus Gottesmanbacteria bacterium RIFCSPHIGHO2_02_FULL_40_13</name>
    <dbReference type="NCBI Taxonomy" id="1798384"/>
    <lineage>
        <taxon>Bacteria</taxon>
        <taxon>Candidatus Gottesmaniibacteriota</taxon>
    </lineage>
</organism>
<dbReference type="InterPro" id="IPR035901">
    <property type="entry name" value="GIY-YIG_endonuc_sf"/>
</dbReference>
<name>A0A1F6A5U5_9BACT</name>
<accession>A0A1F6A5U5</accession>
<dbReference type="InterPro" id="IPR000305">
    <property type="entry name" value="GIY-YIG_endonuc"/>
</dbReference>
<dbReference type="InterPro" id="IPR050190">
    <property type="entry name" value="UPF0213_domain"/>
</dbReference>
<feature type="domain" description="GIY-YIG" evidence="2">
    <location>
        <begin position="1"/>
        <end position="78"/>
    </location>
</feature>
<dbReference type="PANTHER" id="PTHR34477:SF1">
    <property type="entry name" value="UPF0213 PROTEIN YHBQ"/>
    <property type="match status" value="1"/>
</dbReference>
<dbReference type="EMBL" id="MFJN01000064">
    <property type="protein sequence ID" value="OGG19956.1"/>
    <property type="molecule type" value="Genomic_DNA"/>
</dbReference>
<sequence length="85" mass="10108">MNWMVYVVKCKDGSLYTGITQNIQRRLTEHNYNNKLGSKFIRVRRPVKLVYKEVIENKGLALKRELEIKSWSRNKKLLLVNKDLS</sequence>
<gene>
    <name evidence="3" type="ORF">A3D03_02805</name>
</gene>
<reference evidence="3 4" key="1">
    <citation type="journal article" date="2016" name="Nat. Commun.">
        <title>Thousands of microbial genomes shed light on interconnected biogeochemical processes in an aquifer system.</title>
        <authorList>
            <person name="Anantharaman K."/>
            <person name="Brown C.T."/>
            <person name="Hug L.A."/>
            <person name="Sharon I."/>
            <person name="Castelle C.J."/>
            <person name="Probst A.J."/>
            <person name="Thomas B.C."/>
            <person name="Singh A."/>
            <person name="Wilkins M.J."/>
            <person name="Karaoz U."/>
            <person name="Brodie E.L."/>
            <person name="Williams K.H."/>
            <person name="Hubbard S.S."/>
            <person name="Banfield J.F."/>
        </authorList>
    </citation>
    <scope>NUCLEOTIDE SEQUENCE [LARGE SCALE GENOMIC DNA]</scope>
</reference>
<evidence type="ECO:0000259" key="2">
    <source>
        <dbReference type="PROSITE" id="PS50164"/>
    </source>
</evidence>
<dbReference type="SUPFAM" id="SSF82771">
    <property type="entry name" value="GIY-YIG endonuclease"/>
    <property type="match status" value="1"/>
</dbReference>
<comment type="similarity">
    <text evidence="1">Belongs to the UPF0213 family.</text>
</comment>
<dbReference type="CDD" id="cd10456">
    <property type="entry name" value="GIY-YIG_UPF0213"/>
    <property type="match status" value="1"/>
</dbReference>